<evidence type="ECO:0000313" key="3">
    <source>
        <dbReference type="Proteomes" id="UP001215280"/>
    </source>
</evidence>
<accession>A0AAD7NN33</accession>
<feature type="region of interest" description="Disordered" evidence="1">
    <location>
        <begin position="319"/>
        <end position="360"/>
    </location>
</feature>
<dbReference type="EMBL" id="JARJLG010000028">
    <property type="protein sequence ID" value="KAJ7768069.1"/>
    <property type="molecule type" value="Genomic_DNA"/>
</dbReference>
<dbReference type="Proteomes" id="UP001215280">
    <property type="component" value="Unassembled WGS sequence"/>
</dbReference>
<feature type="compositionally biased region" description="Low complexity" evidence="1">
    <location>
        <begin position="48"/>
        <end position="60"/>
    </location>
</feature>
<reference evidence="2" key="1">
    <citation type="submission" date="2023-03" db="EMBL/GenBank/DDBJ databases">
        <title>Massive genome expansion in bonnet fungi (Mycena s.s.) driven by repeated elements and novel gene families across ecological guilds.</title>
        <authorList>
            <consortium name="Lawrence Berkeley National Laboratory"/>
            <person name="Harder C.B."/>
            <person name="Miyauchi S."/>
            <person name="Viragh M."/>
            <person name="Kuo A."/>
            <person name="Thoen E."/>
            <person name="Andreopoulos B."/>
            <person name="Lu D."/>
            <person name="Skrede I."/>
            <person name="Drula E."/>
            <person name="Henrissat B."/>
            <person name="Morin E."/>
            <person name="Kohler A."/>
            <person name="Barry K."/>
            <person name="LaButti K."/>
            <person name="Morin E."/>
            <person name="Salamov A."/>
            <person name="Lipzen A."/>
            <person name="Mereny Z."/>
            <person name="Hegedus B."/>
            <person name="Baldrian P."/>
            <person name="Stursova M."/>
            <person name="Weitz H."/>
            <person name="Taylor A."/>
            <person name="Grigoriev I.V."/>
            <person name="Nagy L.G."/>
            <person name="Martin F."/>
            <person name="Kauserud H."/>
        </authorList>
    </citation>
    <scope>NUCLEOTIDE SEQUENCE</scope>
    <source>
        <strain evidence="2">CBHHK188m</strain>
    </source>
</reference>
<feature type="compositionally biased region" description="Basic residues" evidence="1">
    <location>
        <begin position="319"/>
        <end position="330"/>
    </location>
</feature>
<name>A0AAD7NN33_9AGAR</name>
<dbReference type="AlphaFoldDB" id="A0AAD7NN33"/>
<sequence length="360" mass="40037">MPSGSSTKELLKRSKRRRLEHQNAPPSSTPSSPVFPPTPNLPLPPPFSLDSMSSPFTTPASTTTTLSICDTSLAQPKNFGEHELNASNKDERDALQALWTLEVQDRLSKLTQNTAESWIASSALKKAACHNIYSLLLLPNVHFYSGTLVEVLLLAMHTVNTPDLPKADSIHADELGTWLDKESSQACYAIKKTITENSGLNVADLAAELLSLAHANHVPSTLGLYICLALLRRHFALKHNPNSFWAKVDNELEALREGGSETYVEYFSLLKDIYDDDIQEFSDPSTTEHTVKSFTDPDFTCPRWLWELYAVAPQVKCLPKKKSKAKKRKQITTDDEEDNSHDNGPRNENNHSEGIAEGEQ</sequence>
<organism evidence="2 3">
    <name type="scientific">Mycena maculata</name>
    <dbReference type="NCBI Taxonomy" id="230809"/>
    <lineage>
        <taxon>Eukaryota</taxon>
        <taxon>Fungi</taxon>
        <taxon>Dikarya</taxon>
        <taxon>Basidiomycota</taxon>
        <taxon>Agaricomycotina</taxon>
        <taxon>Agaricomycetes</taxon>
        <taxon>Agaricomycetidae</taxon>
        <taxon>Agaricales</taxon>
        <taxon>Marasmiineae</taxon>
        <taxon>Mycenaceae</taxon>
        <taxon>Mycena</taxon>
    </lineage>
</organism>
<feature type="compositionally biased region" description="Pro residues" evidence="1">
    <location>
        <begin position="33"/>
        <end position="47"/>
    </location>
</feature>
<evidence type="ECO:0000313" key="2">
    <source>
        <dbReference type="EMBL" id="KAJ7768069.1"/>
    </source>
</evidence>
<keyword evidence="3" id="KW-1185">Reference proteome</keyword>
<proteinExistence type="predicted"/>
<protein>
    <submittedName>
        <fullName evidence="2">Uncharacterized protein</fullName>
    </submittedName>
</protein>
<gene>
    <name evidence="2" type="ORF">DFH07DRAFT_769285</name>
</gene>
<feature type="compositionally biased region" description="Basic and acidic residues" evidence="1">
    <location>
        <begin position="340"/>
        <end position="351"/>
    </location>
</feature>
<feature type="region of interest" description="Disordered" evidence="1">
    <location>
        <begin position="1"/>
        <end position="60"/>
    </location>
</feature>
<comment type="caution">
    <text evidence="2">The sequence shown here is derived from an EMBL/GenBank/DDBJ whole genome shotgun (WGS) entry which is preliminary data.</text>
</comment>
<evidence type="ECO:0000256" key="1">
    <source>
        <dbReference type="SAM" id="MobiDB-lite"/>
    </source>
</evidence>